<protein>
    <submittedName>
        <fullName evidence="1">Uncharacterized protein</fullName>
    </submittedName>
</protein>
<dbReference type="HOGENOM" id="CLU_2770775_0_0_4"/>
<reference evidence="1 2" key="1">
    <citation type="journal article" date="2009" name="PLoS Genet.">
        <title>The complete genome and proteome of Laribacter hongkongensis reveal potential mechanisms for adaptations to different temperatures and habitats.</title>
        <authorList>
            <person name="Woo P.C."/>
            <person name="Lau S.K."/>
            <person name="Tse H."/>
            <person name="Teng J.L."/>
            <person name="Curreem S.O."/>
            <person name="Tsang A.K."/>
            <person name="Fan R.Y."/>
            <person name="Wong G.K."/>
            <person name="Huang Y."/>
            <person name="Loman N.J."/>
            <person name="Snyder L.A."/>
            <person name="Cai J.J."/>
            <person name="Huang J.D."/>
            <person name="Mak W."/>
            <person name="Pallen M.J."/>
            <person name="Lok S."/>
            <person name="Yuen K.Y."/>
        </authorList>
    </citation>
    <scope>NUCLEOTIDE SEQUENCE [LARGE SCALE GENOMIC DNA]</scope>
    <source>
        <strain evidence="1 2">HLHK9</strain>
    </source>
</reference>
<dbReference type="EMBL" id="CP001154">
    <property type="protein sequence ID" value="ACO75796.1"/>
    <property type="molecule type" value="Genomic_DNA"/>
</dbReference>
<dbReference type="AlphaFoldDB" id="C1DDG4"/>
<gene>
    <name evidence="1" type="ordered locus">LHK_02816</name>
</gene>
<organism evidence="1 2">
    <name type="scientific">Laribacter hongkongensis (strain HLHK9)</name>
    <dbReference type="NCBI Taxonomy" id="557598"/>
    <lineage>
        <taxon>Bacteria</taxon>
        <taxon>Pseudomonadati</taxon>
        <taxon>Pseudomonadota</taxon>
        <taxon>Betaproteobacteria</taxon>
        <taxon>Neisseriales</taxon>
        <taxon>Aquaspirillaceae</taxon>
        <taxon>Laribacter</taxon>
    </lineage>
</organism>
<sequence length="69" mass="7244">MANEARPIRTGFGSGSHCAVAGVLQVCHGPDGNSGTGQRWAMFLPERALGSRAGRGSVWLAVPVWARKP</sequence>
<accession>C1DDG4</accession>
<dbReference type="STRING" id="557598.LHK_02816"/>
<dbReference type="Proteomes" id="UP000002010">
    <property type="component" value="Chromosome"/>
</dbReference>
<name>C1DDG4_LARHH</name>
<evidence type="ECO:0000313" key="2">
    <source>
        <dbReference type="Proteomes" id="UP000002010"/>
    </source>
</evidence>
<evidence type="ECO:0000313" key="1">
    <source>
        <dbReference type="EMBL" id="ACO75796.1"/>
    </source>
</evidence>
<dbReference type="KEGG" id="lhk:LHK_02816"/>
<proteinExistence type="predicted"/>
<keyword evidence="2" id="KW-1185">Reference proteome</keyword>